<dbReference type="Gene3D" id="3.30.70.270">
    <property type="match status" value="1"/>
</dbReference>
<evidence type="ECO:0000259" key="5">
    <source>
        <dbReference type="PROSITE" id="PS50887"/>
    </source>
</evidence>
<dbReference type="InterPro" id="IPR000160">
    <property type="entry name" value="GGDEF_dom"/>
</dbReference>
<feature type="transmembrane region" description="Helical" evidence="1">
    <location>
        <begin position="117"/>
        <end position="136"/>
    </location>
</feature>
<dbReference type="CDD" id="cd01949">
    <property type="entry name" value="GGDEF"/>
    <property type="match status" value="1"/>
</dbReference>
<dbReference type="AlphaFoldDB" id="A0A272EUG8"/>
<keyword evidence="1" id="KW-0812">Transmembrane</keyword>
<feature type="domain" description="PAC" evidence="3">
    <location>
        <begin position="218"/>
        <end position="272"/>
    </location>
</feature>
<dbReference type="FunFam" id="3.20.20.450:FF:000001">
    <property type="entry name" value="Cyclic di-GMP phosphodiesterase yahA"/>
    <property type="match status" value="1"/>
</dbReference>
<dbReference type="PROSITE" id="PS50113">
    <property type="entry name" value="PAC"/>
    <property type="match status" value="1"/>
</dbReference>
<evidence type="ECO:0000256" key="1">
    <source>
        <dbReference type="SAM" id="Phobius"/>
    </source>
</evidence>
<dbReference type="InterPro" id="IPR052155">
    <property type="entry name" value="Biofilm_reg_signaling"/>
</dbReference>
<feature type="domain" description="GGDEF" evidence="5">
    <location>
        <begin position="304"/>
        <end position="441"/>
    </location>
</feature>
<dbReference type="NCBIfam" id="TIGR00254">
    <property type="entry name" value="GGDEF"/>
    <property type="match status" value="1"/>
</dbReference>
<dbReference type="SUPFAM" id="SSF55785">
    <property type="entry name" value="PYP-like sensor domain (PAS domain)"/>
    <property type="match status" value="1"/>
</dbReference>
<dbReference type="PROSITE" id="PS50112">
    <property type="entry name" value="PAS"/>
    <property type="match status" value="1"/>
</dbReference>
<evidence type="ECO:0000259" key="4">
    <source>
        <dbReference type="PROSITE" id="PS50883"/>
    </source>
</evidence>
<proteinExistence type="predicted"/>
<organism evidence="7 8">
    <name type="scientific">Candidatus Dactylopiibacterium carminicum</name>
    <dbReference type="NCBI Taxonomy" id="857335"/>
    <lineage>
        <taxon>Bacteria</taxon>
        <taxon>Pseudomonadati</taxon>
        <taxon>Pseudomonadota</taxon>
        <taxon>Betaproteobacteria</taxon>
        <taxon>Rhodocyclales</taxon>
        <taxon>Rhodocyclaceae</taxon>
        <taxon>Candidatus Dactylopiibacterium</taxon>
    </lineage>
</organism>
<evidence type="ECO:0000313" key="7">
    <source>
        <dbReference type="EMBL" id="PAS93748.1"/>
    </source>
</evidence>
<dbReference type="PANTHER" id="PTHR44757:SF2">
    <property type="entry name" value="BIOFILM ARCHITECTURE MAINTENANCE PROTEIN MBAA"/>
    <property type="match status" value="1"/>
</dbReference>
<dbReference type="SUPFAM" id="SSF55073">
    <property type="entry name" value="Nucleotide cyclase"/>
    <property type="match status" value="1"/>
</dbReference>
<feature type="domain" description="EAL" evidence="4">
    <location>
        <begin position="450"/>
        <end position="704"/>
    </location>
</feature>
<reference evidence="6 9" key="1">
    <citation type="submission" date="2016-08" db="EMBL/GenBank/DDBJ databases">
        <title>Candidatus Dactylopiibacterium carminicum genome sequence.</title>
        <authorList>
            <person name="Ramirez-Puebla S.T."/>
            <person name="Ormeno-Orrillo E."/>
            <person name="Vera-Ponce De Leon A."/>
            <person name="Luis L."/>
            <person name="Sanchez-Flores A."/>
            <person name="Monica R."/>
            <person name="Martinez-Romero E."/>
        </authorList>
    </citation>
    <scope>NUCLEOTIDE SEQUENCE [LARGE SCALE GENOMIC DNA]</scope>
    <source>
        <strain evidence="6">END1</strain>
    </source>
</reference>
<dbReference type="Proteomes" id="UP000216107">
    <property type="component" value="Unassembled WGS sequence"/>
</dbReference>
<dbReference type="PANTHER" id="PTHR44757">
    <property type="entry name" value="DIGUANYLATE CYCLASE DGCP"/>
    <property type="match status" value="1"/>
</dbReference>
<dbReference type="CDD" id="cd00130">
    <property type="entry name" value="PAS"/>
    <property type="match status" value="1"/>
</dbReference>
<dbReference type="InterPro" id="IPR035965">
    <property type="entry name" value="PAS-like_dom_sf"/>
</dbReference>
<sequence length="711" mass="78871">MPYASDQAGSFVSYPRMAKLVSEYSPVPTYASWDFYMGHGIVGGNLSTAQAQGEAAGEILLRILNGESADAIPVRRNVPGHYSFDYLQLKRFNISLSRLPEYSSIIHQPWHQTNQTLVWAGVLLALTLVGLLWALWASVARKRQAEVELRIAAKAFESQTAMLVTDAGGKILRVNQAFVHSTGYSMEEAIGQRTSLLKSGRQDKAFYERMWRELVEQHYWQGVIWNRRKNGNIYAEWLTIHAVASPEGITTHYVGAFSDITQNKEAEAEVHRLAYYDQLTGLPNRRLLQDRLGQALAAAGRNGLYGAVLFLDLDNFKTLNDTRGHHLGDCLLVQVGERLGKALRQVDTLARLGGDEFVVVLEDLSVEPQEAATLAKLIASSLCSAIAQPFRLDEQDCSSAVSIGICLFDGKQTIEDLLKNADIAMYQAKADGRNTLRFFDPEMQAALDKRSALESDLRHALVRNELQLYYQAQVDGAGRIVGAEVLLRWLHPERRPVPPSEFIPLAEETGLILHIGQWVLESACRQIKTWSEDEATRGLHISVNVSPLQFRQHDFVDQVLAALQLSGADPGRLKLELTETLVLDDIENSISKMHGIKKTGINFSMDDFGSGYSSLSYLTRLPLDELKIDKSFVLNLPGDYNDEVIAQTIITMGQSLGLNVIAEGVETEAQRAFLARHGCHAYQGYLFSRPVPLAEFTVLLQSQGSALGDAG</sequence>
<dbReference type="PROSITE" id="PS50883">
    <property type="entry name" value="EAL"/>
    <property type="match status" value="1"/>
</dbReference>
<dbReference type="InterPro" id="IPR001633">
    <property type="entry name" value="EAL_dom"/>
</dbReference>
<evidence type="ECO:0000259" key="3">
    <source>
        <dbReference type="PROSITE" id="PS50113"/>
    </source>
</evidence>
<dbReference type="Pfam" id="PF13426">
    <property type="entry name" value="PAS_9"/>
    <property type="match status" value="1"/>
</dbReference>
<keyword evidence="9" id="KW-1185">Reference proteome</keyword>
<comment type="caution">
    <text evidence="7">The sequence shown here is derived from an EMBL/GenBank/DDBJ whole genome shotgun (WGS) entry which is preliminary data.</text>
</comment>
<feature type="domain" description="PAS" evidence="2">
    <location>
        <begin position="145"/>
        <end position="218"/>
    </location>
</feature>
<dbReference type="EMBL" id="NMRN01000013">
    <property type="protein sequence ID" value="PAS93748.1"/>
    <property type="molecule type" value="Genomic_DNA"/>
</dbReference>
<dbReference type="SUPFAM" id="SSF141868">
    <property type="entry name" value="EAL domain-like"/>
    <property type="match status" value="1"/>
</dbReference>
<dbReference type="SMART" id="SM00052">
    <property type="entry name" value="EAL"/>
    <property type="match status" value="1"/>
</dbReference>
<evidence type="ECO:0000313" key="9">
    <source>
        <dbReference type="Proteomes" id="UP000623509"/>
    </source>
</evidence>
<keyword evidence="1" id="KW-1133">Transmembrane helix</keyword>
<gene>
    <name evidence="6" type="ORF">BGI27_05975</name>
    <name evidence="7" type="ORF">CGU29_06415</name>
</gene>
<dbReference type="InterPro" id="IPR035919">
    <property type="entry name" value="EAL_sf"/>
</dbReference>
<dbReference type="InterPro" id="IPR043128">
    <property type="entry name" value="Rev_trsase/Diguanyl_cyclase"/>
</dbReference>
<evidence type="ECO:0000259" key="2">
    <source>
        <dbReference type="PROSITE" id="PS50112"/>
    </source>
</evidence>
<dbReference type="CDD" id="cd01948">
    <property type="entry name" value="EAL"/>
    <property type="match status" value="1"/>
</dbReference>
<dbReference type="NCBIfam" id="TIGR00229">
    <property type="entry name" value="sensory_box"/>
    <property type="match status" value="1"/>
</dbReference>
<dbReference type="OrthoDB" id="9813903at2"/>
<protein>
    <submittedName>
        <fullName evidence="7">Diguanylate cyclase</fullName>
    </submittedName>
</protein>
<dbReference type="SMART" id="SM00267">
    <property type="entry name" value="GGDEF"/>
    <property type="match status" value="1"/>
</dbReference>
<dbReference type="Gene3D" id="3.20.20.450">
    <property type="entry name" value="EAL domain"/>
    <property type="match status" value="1"/>
</dbReference>
<accession>A0A272EUG8</accession>
<evidence type="ECO:0000313" key="8">
    <source>
        <dbReference type="Proteomes" id="UP000216107"/>
    </source>
</evidence>
<dbReference type="Pfam" id="PF00563">
    <property type="entry name" value="EAL"/>
    <property type="match status" value="1"/>
</dbReference>
<dbReference type="InterPro" id="IPR000700">
    <property type="entry name" value="PAS-assoc_C"/>
</dbReference>
<keyword evidence="1" id="KW-0472">Membrane</keyword>
<reference evidence="7 8" key="2">
    <citation type="submission" date="2017-07" db="EMBL/GenBank/DDBJ databases">
        <title>Candidatus Dactylopiibacterium carminicum, a nitrogen-fixing symbiont of the cochineal insect Dactylopius coccus and Dactylopius opuntiae (Hemiptera: Coccoidea: Dactylopiidae).</title>
        <authorList>
            <person name="Vera A."/>
        </authorList>
    </citation>
    <scope>NUCLEOTIDE SEQUENCE [LARGE SCALE GENOMIC DNA]</scope>
    <source>
        <strain evidence="7 8">NFDCM</strain>
    </source>
</reference>
<dbReference type="Proteomes" id="UP000623509">
    <property type="component" value="Unassembled WGS sequence"/>
</dbReference>
<dbReference type="InterPro" id="IPR029787">
    <property type="entry name" value="Nucleotide_cyclase"/>
</dbReference>
<dbReference type="Pfam" id="PF00990">
    <property type="entry name" value="GGDEF"/>
    <property type="match status" value="1"/>
</dbReference>
<dbReference type="InterPro" id="IPR000014">
    <property type="entry name" value="PAS"/>
</dbReference>
<dbReference type="PROSITE" id="PS50887">
    <property type="entry name" value="GGDEF"/>
    <property type="match status" value="1"/>
</dbReference>
<evidence type="ECO:0000313" key="6">
    <source>
        <dbReference type="EMBL" id="KAF7599793.1"/>
    </source>
</evidence>
<dbReference type="EMBL" id="MDUX01000014">
    <property type="protein sequence ID" value="KAF7599793.1"/>
    <property type="molecule type" value="Genomic_DNA"/>
</dbReference>
<dbReference type="Gene3D" id="3.30.450.20">
    <property type="entry name" value="PAS domain"/>
    <property type="match status" value="1"/>
</dbReference>
<name>A0A272EUG8_9RHOO</name>